<dbReference type="Gene3D" id="1.20.1440.50">
    <property type="entry name" value="Ta0600-like"/>
    <property type="match status" value="1"/>
</dbReference>
<comment type="caution">
    <text evidence="2">The sequence shown here is derived from an EMBL/GenBank/DDBJ whole genome shotgun (WGS) entry which is preliminary data.</text>
</comment>
<evidence type="ECO:0000256" key="1">
    <source>
        <dbReference type="ARBA" id="ARBA00023025"/>
    </source>
</evidence>
<dbReference type="InterPro" id="IPR015046">
    <property type="entry name" value="LciA_Immunity-like"/>
</dbReference>
<dbReference type="Proteomes" id="UP001597188">
    <property type="component" value="Unassembled WGS sequence"/>
</dbReference>
<evidence type="ECO:0000313" key="2">
    <source>
        <dbReference type="EMBL" id="MFD1421059.1"/>
    </source>
</evidence>
<sequence length="94" mass="10471">MTNTNRTTLMQAIDTAYNGAEVQKLPDLTKLLLKSAQQLENGRDDHKVAGELHQALKYWGMAHLHGPKALDPLSQLLTDDSRGLAYQKPYAPQD</sequence>
<organism evidence="2 3">
    <name type="scientific">Lactiplantibacillus songbeiensis</name>
    <dbReference type="NCBI Taxonomy" id="2559920"/>
    <lineage>
        <taxon>Bacteria</taxon>
        <taxon>Bacillati</taxon>
        <taxon>Bacillota</taxon>
        <taxon>Bacilli</taxon>
        <taxon>Lactobacillales</taxon>
        <taxon>Lactobacillaceae</taxon>
        <taxon>Lactiplantibacillus</taxon>
    </lineage>
</organism>
<dbReference type="EMBL" id="JBHTOJ010000018">
    <property type="protein sequence ID" value="MFD1421059.1"/>
    <property type="molecule type" value="Genomic_DNA"/>
</dbReference>
<keyword evidence="3" id="KW-1185">Reference proteome</keyword>
<dbReference type="SUPFAM" id="SSF109797">
    <property type="entry name" value="Bacteriocin immunity protein-like"/>
    <property type="match status" value="1"/>
</dbReference>
<gene>
    <name evidence="2" type="ORF">ACFQ5L_08830</name>
</gene>
<accession>A0ABW4C0Q3</accession>
<proteinExistence type="predicted"/>
<evidence type="ECO:0000313" key="3">
    <source>
        <dbReference type="Proteomes" id="UP001597188"/>
    </source>
</evidence>
<dbReference type="RefSeq" id="WP_137634978.1">
    <property type="nucleotide sequence ID" value="NZ_BJDL01000017.1"/>
</dbReference>
<protein>
    <submittedName>
        <fullName evidence="2">Bacteriocin immunity protein</fullName>
    </submittedName>
</protein>
<name>A0ABW4C0Q3_9LACO</name>
<keyword evidence="1" id="KW-0079">Bacteriocin immunity</keyword>
<dbReference type="InterPro" id="IPR023130">
    <property type="entry name" value="Ta0600-like_sf"/>
</dbReference>
<reference evidence="3" key="1">
    <citation type="journal article" date="2019" name="Int. J. Syst. Evol. Microbiol.">
        <title>The Global Catalogue of Microorganisms (GCM) 10K type strain sequencing project: providing services to taxonomists for standard genome sequencing and annotation.</title>
        <authorList>
            <consortium name="The Broad Institute Genomics Platform"/>
            <consortium name="The Broad Institute Genome Sequencing Center for Infectious Disease"/>
            <person name="Wu L."/>
            <person name="Ma J."/>
        </authorList>
    </citation>
    <scope>NUCLEOTIDE SEQUENCE [LARGE SCALE GENOMIC DNA]</scope>
    <source>
        <strain evidence="3">CCM 8931</strain>
    </source>
</reference>
<dbReference type="Pfam" id="PF08951">
    <property type="entry name" value="EntA_Immun"/>
    <property type="match status" value="1"/>
</dbReference>